<gene>
    <name evidence="1" type="ORF">U27_01849</name>
</gene>
<organism evidence="1">
    <name type="scientific">Vecturithrix granuli</name>
    <dbReference type="NCBI Taxonomy" id="1499967"/>
    <lineage>
        <taxon>Bacteria</taxon>
        <taxon>Candidatus Moduliflexota</taxon>
        <taxon>Candidatus Vecturitrichia</taxon>
        <taxon>Candidatus Vecturitrichales</taxon>
        <taxon>Candidatus Vecturitrichaceae</taxon>
        <taxon>Candidatus Vecturithrix</taxon>
    </lineage>
</organism>
<dbReference type="Proteomes" id="UP000030661">
    <property type="component" value="Unassembled WGS sequence"/>
</dbReference>
<accession>A0A0S6W9V9</accession>
<protein>
    <submittedName>
        <fullName evidence="1">Type II secretory pathway</fullName>
    </submittedName>
</protein>
<reference evidence="1" key="1">
    <citation type="journal article" date="2015" name="PeerJ">
        <title>First genomic representation of candidate bacterial phylum KSB3 points to enhanced environmental sensing as a trigger of wastewater bulking.</title>
        <authorList>
            <person name="Sekiguchi Y."/>
            <person name="Ohashi A."/>
            <person name="Parks D.H."/>
            <person name="Yamauchi T."/>
            <person name="Tyson G.W."/>
            <person name="Hugenholtz P."/>
        </authorList>
    </citation>
    <scope>NUCLEOTIDE SEQUENCE [LARGE SCALE GENOMIC DNA]</scope>
</reference>
<sequence length="140" mass="15594">MIRNQRGNALLLVLVVFATLFALLSMSFDRGEQLLRRLQHQSLEQVALNLAEAGVEYTLHQLALPGNDIEKTTDIDLDTGSFSTSVSYFSSGRFEIMATGKAKNGHRMEETVIKTLKVQGRFSPDEPDAVPVVTIWEEVL</sequence>
<evidence type="ECO:0000313" key="2">
    <source>
        <dbReference type="Proteomes" id="UP000030661"/>
    </source>
</evidence>
<dbReference type="HOGENOM" id="CLU_1851204_0_0_0"/>
<name>A0A0S6W9V9_VECG1</name>
<proteinExistence type="predicted"/>
<keyword evidence="2" id="KW-1185">Reference proteome</keyword>
<dbReference type="EMBL" id="DF820463">
    <property type="protein sequence ID" value="GAK55018.1"/>
    <property type="molecule type" value="Genomic_DNA"/>
</dbReference>
<dbReference type="AlphaFoldDB" id="A0A0S6W9V9"/>
<dbReference type="STRING" id="1499967.U27_01849"/>
<evidence type="ECO:0000313" key="1">
    <source>
        <dbReference type="EMBL" id="GAK55018.1"/>
    </source>
</evidence>